<dbReference type="Proteomes" id="UP000827872">
    <property type="component" value="Linkage Group LG04"/>
</dbReference>
<evidence type="ECO:0000313" key="2">
    <source>
        <dbReference type="Proteomes" id="UP000827872"/>
    </source>
</evidence>
<keyword evidence="2" id="KW-1185">Reference proteome</keyword>
<protein>
    <submittedName>
        <fullName evidence="1">Uncharacterized protein</fullName>
    </submittedName>
</protein>
<reference evidence="1" key="1">
    <citation type="submission" date="2021-08" db="EMBL/GenBank/DDBJ databases">
        <title>The first chromosome-level gecko genome reveals the dynamic sex chromosomes of Neotropical dwarf geckos (Sphaerodactylidae: Sphaerodactylus).</title>
        <authorList>
            <person name="Pinto B.J."/>
            <person name="Keating S.E."/>
            <person name="Gamble T."/>
        </authorList>
    </citation>
    <scope>NUCLEOTIDE SEQUENCE</scope>
    <source>
        <strain evidence="1">TG3544</strain>
    </source>
</reference>
<accession>A0ACB8FH73</accession>
<sequence length="103" mass="11652">MQIYHTVLGWQGVQKSFKLPVANSQKNQLAVHDCTIQIKWCLTIPRIQLILLLSHMLEPLHSNSLFSSSSSIVFLTISSSFCPSPHLSHPHFSYSCLSFSQPR</sequence>
<organism evidence="1 2">
    <name type="scientific">Sphaerodactylus townsendi</name>
    <dbReference type="NCBI Taxonomy" id="933632"/>
    <lineage>
        <taxon>Eukaryota</taxon>
        <taxon>Metazoa</taxon>
        <taxon>Chordata</taxon>
        <taxon>Craniata</taxon>
        <taxon>Vertebrata</taxon>
        <taxon>Euteleostomi</taxon>
        <taxon>Lepidosauria</taxon>
        <taxon>Squamata</taxon>
        <taxon>Bifurcata</taxon>
        <taxon>Gekkota</taxon>
        <taxon>Sphaerodactylidae</taxon>
        <taxon>Sphaerodactylus</taxon>
    </lineage>
</organism>
<comment type="caution">
    <text evidence="1">The sequence shown here is derived from an EMBL/GenBank/DDBJ whole genome shotgun (WGS) entry which is preliminary data.</text>
</comment>
<gene>
    <name evidence="1" type="ORF">K3G42_019060</name>
</gene>
<dbReference type="EMBL" id="CM037617">
    <property type="protein sequence ID" value="KAH8004768.1"/>
    <property type="molecule type" value="Genomic_DNA"/>
</dbReference>
<proteinExistence type="predicted"/>
<evidence type="ECO:0000313" key="1">
    <source>
        <dbReference type="EMBL" id="KAH8004768.1"/>
    </source>
</evidence>
<name>A0ACB8FH73_9SAUR</name>